<dbReference type="CDD" id="cd18113">
    <property type="entry name" value="ATP-synt_F1_alpha_C"/>
    <property type="match status" value="1"/>
</dbReference>
<dbReference type="Pfam" id="PF00006">
    <property type="entry name" value="ATP-synt_ab"/>
    <property type="match status" value="1"/>
</dbReference>
<feature type="domain" description="ATPase F1/V1/A1 complex alpha/beta subunit nucleotide-binding" evidence="16">
    <location>
        <begin position="150"/>
        <end position="376"/>
    </location>
</feature>
<dbReference type="GO" id="GO:0005524">
    <property type="term" value="F:ATP binding"/>
    <property type="evidence" value="ECO:0007669"/>
    <property type="project" value="UniProtKB-UniRule"/>
</dbReference>
<dbReference type="PANTHER" id="PTHR48082">
    <property type="entry name" value="ATP SYNTHASE SUBUNIT ALPHA, MITOCHONDRIAL"/>
    <property type="match status" value="1"/>
</dbReference>
<accession>A0A5C7A053</accession>
<evidence type="ECO:0000256" key="1">
    <source>
        <dbReference type="ARBA" id="ARBA00003784"/>
    </source>
</evidence>
<dbReference type="Gene3D" id="2.40.30.20">
    <property type="match status" value="1"/>
</dbReference>
<dbReference type="OrthoDB" id="9803053at2"/>
<dbReference type="SUPFAM" id="SSF47917">
    <property type="entry name" value="C-terminal domain of alpha and beta subunits of F1 ATP synthase"/>
    <property type="match status" value="1"/>
</dbReference>
<comment type="similarity">
    <text evidence="13">Belongs to the ATPase alpha/beta chains family. T3SS ATPase subfamily.</text>
</comment>
<keyword evidence="11 15" id="KW-0139">CF(1)</keyword>
<feature type="domain" description="ATPase F1/V1/A1 complex alpha/beta subunit N-terminal" evidence="18">
    <location>
        <begin position="30"/>
        <end position="93"/>
    </location>
</feature>
<dbReference type="AlphaFoldDB" id="A0A5C7A053"/>
<evidence type="ECO:0000259" key="17">
    <source>
        <dbReference type="Pfam" id="PF00306"/>
    </source>
</evidence>
<dbReference type="CDD" id="cd01132">
    <property type="entry name" value="F1-ATPase_alpha_CD"/>
    <property type="match status" value="1"/>
</dbReference>
<evidence type="ECO:0000256" key="13">
    <source>
        <dbReference type="ARBA" id="ARBA00024342"/>
    </source>
</evidence>
<evidence type="ECO:0000256" key="14">
    <source>
        <dbReference type="ARBA" id="ARBA00026013"/>
    </source>
</evidence>
<comment type="function">
    <text evidence="1 15">Produces ATP from ADP in the presence of a proton gradient across the membrane. The alpha chain is a regulatory subunit.</text>
</comment>
<dbReference type="RefSeq" id="WP_147224282.1">
    <property type="nucleotide sequence ID" value="NZ_CAJGYY010000001.1"/>
</dbReference>
<dbReference type="HAMAP" id="MF_01346">
    <property type="entry name" value="ATP_synth_alpha_bact"/>
    <property type="match status" value="1"/>
</dbReference>
<dbReference type="InterPro" id="IPR000194">
    <property type="entry name" value="ATPase_F1/V1/A1_a/bsu_nucl-bd"/>
</dbReference>
<proteinExistence type="inferred from homology"/>
<dbReference type="InterPro" id="IPR036121">
    <property type="entry name" value="ATPase_F1/V1/A1_a/bsu_N_sf"/>
</dbReference>
<feature type="site" description="Required for activity" evidence="15">
    <location>
        <position position="374"/>
    </location>
</feature>
<keyword evidence="20" id="KW-1185">Reference proteome</keyword>
<keyword evidence="7 15" id="KW-0067">ATP-binding</keyword>
<keyword evidence="4 15" id="KW-1003">Cell membrane</keyword>
<dbReference type="Proteomes" id="UP000321903">
    <property type="component" value="Unassembled WGS sequence"/>
</dbReference>
<keyword evidence="6 15" id="KW-0375">Hydrogen ion transport</keyword>
<evidence type="ECO:0000256" key="5">
    <source>
        <dbReference type="ARBA" id="ARBA00022741"/>
    </source>
</evidence>
<dbReference type="SUPFAM" id="SSF52540">
    <property type="entry name" value="P-loop containing nucleoside triphosphate hydrolases"/>
    <property type="match status" value="1"/>
</dbReference>
<evidence type="ECO:0000256" key="7">
    <source>
        <dbReference type="ARBA" id="ARBA00022840"/>
    </source>
</evidence>
<dbReference type="InterPro" id="IPR027417">
    <property type="entry name" value="P-loop_NTPase"/>
</dbReference>
<dbReference type="Pfam" id="PF00306">
    <property type="entry name" value="ATP-synt_ab_C"/>
    <property type="match status" value="1"/>
</dbReference>
<dbReference type="InterPro" id="IPR005294">
    <property type="entry name" value="ATP_synth_F1_asu"/>
</dbReference>
<dbReference type="Pfam" id="PF02874">
    <property type="entry name" value="ATP-synt_ab_N"/>
    <property type="match status" value="1"/>
</dbReference>
<keyword evidence="12 15" id="KW-0066">ATP synthesis</keyword>
<dbReference type="PANTHER" id="PTHR48082:SF2">
    <property type="entry name" value="ATP SYNTHASE SUBUNIT ALPHA, MITOCHONDRIAL"/>
    <property type="match status" value="1"/>
</dbReference>
<evidence type="ECO:0000256" key="9">
    <source>
        <dbReference type="ARBA" id="ARBA00023065"/>
    </source>
</evidence>
<dbReference type="EMBL" id="VORZ01000004">
    <property type="protein sequence ID" value="TXD96184.1"/>
    <property type="molecule type" value="Genomic_DNA"/>
</dbReference>
<dbReference type="NCBIfam" id="TIGR00962">
    <property type="entry name" value="atpA"/>
    <property type="match status" value="1"/>
</dbReference>
<dbReference type="InterPro" id="IPR033732">
    <property type="entry name" value="ATP_synth_F1_a_nt-bd_dom"/>
</dbReference>
<evidence type="ECO:0000256" key="10">
    <source>
        <dbReference type="ARBA" id="ARBA00023136"/>
    </source>
</evidence>
<dbReference type="CDD" id="cd18116">
    <property type="entry name" value="ATP-synt_F1_alpha_N"/>
    <property type="match status" value="1"/>
</dbReference>
<dbReference type="PIRSF" id="PIRSF039088">
    <property type="entry name" value="F_ATPase_subunit_alpha"/>
    <property type="match status" value="1"/>
</dbReference>
<evidence type="ECO:0000259" key="16">
    <source>
        <dbReference type="Pfam" id="PF00006"/>
    </source>
</evidence>
<feature type="domain" description="ATP synthase alpha subunit C-terminal" evidence="17">
    <location>
        <begin position="383"/>
        <end position="508"/>
    </location>
</feature>
<dbReference type="GO" id="GO:0046933">
    <property type="term" value="F:proton-transporting ATP synthase activity, rotational mechanism"/>
    <property type="evidence" value="ECO:0007669"/>
    <property type="project" value="UniProtKB-UniRule"/>
</dbReference>
<dbReference type="NCBIfam" id="NF009884">
    <property type="entry name" value="PRK13343.1"/>
    <property type="match status" value="1"/>
</dbReference>
<dbReference type="EC" id="7.1.2.2" evidence="15"/>
<comment type="subunit">
    <text evidence="14">F-type ATPases have 2 components, CF(1) - the catalytic core - and CF(0) - the membrane proton channel. CF(1) has five subunits: alpha(3), beta(3), gamma(1), delta(1), epsilon(1). CF(0) has four main subunits: a(1), b(1), b'(1) and c(9-12).</text>
</comment>
<comment type="catalytic activity">
    <reaction evidence="15">
        <text>ATP + H2O + 4 H(+)(in) = ADP + phosphate + 5 H(+)(out)</text>
        <dbReference type="Rhea" id="RHEA:57720"/>
        <dbReference type="ChEBI" id="CHEBI:15377"/>
        <dbReference type="ChEBI" id="CHEBI:15378"/>
        <dbReference type="ChEBI" id="CHEBI:30616"/>
        <dbReference type="ChEBI" id="CHEBI:43474"/>
        <dbReference type="ChEBI" id="CHEBI:456216"/>
        <dbReference type="EC" id="7.1.2.2"/>
    </reaction>
</comment>
<keyword evidence="10 15" id="KW-0472">Membrane</keyword>
<dbReference type="FunFam" id="3.40.50.300:FF:000002">
    <property type="entry name" value="ATP synthase subunit alpha"/>
    <property type="match status" value="1"/>
</dbReference>
<name>A0A5C7A053_9GAMM</name>
<evidence type="ECO:0000313" key="20">
    <source>
        <dbReference type="Proteomes" id="UP000321903"/>
    </source>
</evidence>
<dbReference type="InterPro" id="IPR000793">
    <property type="entry name" value="ATP_synth_asu_C"/>
</dbReference>
<dbReference type="FunFam" id="2.40.30.20:FF:000001">
    <property type="entry name" value="ATP synthase subunit alpha"/>
    <property type="match status" value="1"/>
</dbReference>
<dbReference type="Gene3D" id="1.20.150.20">
    <property type="entry name" value="ATP synthase alpha/beta chain, C-terminal domain"/>
    <property type="match status" value="1"/>
</dbReference>
<sequence>MQQLNPAEISNLIKQRIQDLDAGATAKNEGTIVKVSDGIVQIHGLEDAMYGEMIEFEGEIYGMALNLERDSVGAVVLGDFLKLQEGQKAYCTGRILEVPVGPELLGRVVDALGNPIDGKGPINAKMTDKVEKIAPGVIDRQSVDQPVMTGYKAVDTMIPIGRGQRELIIGDRQTGKTAMAIDAIIAQKSSGIKCVYVAIGQKRSTIANVVRKLEQTGALEYTTVVVASASEPAALQYIAPYSGCTMGEYFRDRGEDALIVFDDLSKQAVAYRQISLLLRRPPGREAYPGDVFYLHSRLLERASRVNAAYVEKFTNGEVVGKTGSLTALPIIETQAGDVSAFVPTNVISITDGQIFLESSLFNSGIRPAVNAGISVSRVGGAAQTKIIKKLSGGIRTALAQYRELAAFAQFASDLDDVTREQLDHGERVTELMKQKQYQPMSISEQAAVIYASNEGFLSDVPVEKIGSFEENYLRYLHDEQADLMKEIDDTANYNDDIAGRLKSAVETFKQNHSY</sequence>
<keyword evidence="3 15" id="KW-0813">Transport</keyword>
<reference evidence="19 20" key="1">
    <citation type="submission" date="2019-08" db="EMBL/GenBank/DDBJ databases">
        <title>Genome sequence of Psychrobacter frigidicola ACAM304 (type strain).</title>
        <authorList>
            <person name="Bowman J.P."/>
        </authorList>
    </citation>
    <scope>NUCLEOTIDE SEQUENCE [LARGE SCALE GENOMIC DNA]</scope>
    <source>
        <strain evidence="19 20">ACAM 304</strain>
    </source>
</reference>
<evidence type="ECO:0000256" key="12">
    <source>
        <dbReference type="ARBA" id="ARBA00023310"/>
    </source>
</evidence>
<dbReference type="Gene3D" id="3.40.50.300">
    <property type="entry name" value="P-loop containing nucleotide triphosphate hydrolases"/>
    <property type="match status" value="1"/>
</dbReference>
<dbReference type="GO" id="GO:0043531">
    <property type="term" value="F:ADP binding"/>
    <property type="evidence" value="ECO:0007669"/>
    <property type="project" value="TreeGrafter"/>
</dbReference>
<dbReference type="SUPFAM" id="SSF50615">
    <property type="entry name" value="N-terminal domain of alpha and beta subunits of F1 ATP synthase"/>
    <property type="match status" value="1"/>
</dbReference>
<dbReference type="InterPro" id="IPR038376">
    <property type="entry name" value="ATP_synth_asu_C_sf"/>
</dbReference>
<evidence type="ECO:0000256" key="8">
    <source>
        <dbReference type="ARBA" id="ARBA00022967"/>
    </source>
</evidence>
<protein>
    <recommendedName>
        <fullName evidence="15">ATP synthase subunit alpha</fullName>
        <ecNumber evidence="15">7.1.2.2</ecNumber>
    </recommendedName>
    <alternativeName>
        <fullName evidence="15">ATP synthase F1 sector subunit alpha</fullName>
    </alternativeName>
    <alternativeName>
        <fullName evidence="15">F-ATPase subunit alpha</fullName>
    </alternativeName>
</protein>
<dbReference type="GO" id="GO:0045259">
    <property type="term" value="C:proton-transporting ATP synthase complex"/>
    <property type="evidence" value="ECO:0007669"/>
    <property type="project" value="UniProtKB-KW"/>
</dbReference>
<gene>
    <name evidence="15" type="primary">atpA</name>
    <name evidence="19" type="ORF">ES754_11140</name>
</gene>
<keyword evidence="8 15" id="KW-1278">Translocase</keyword>
<keyword evidence="9 15" id="KW-0406">Ion transport</keyword>
<evidence type="ECO:0000259" key="18">
    <source>
        <dbReference type="Pfam" id="PF02874"/>
    </source>
</evidence>
<comment type="caution">
    <text evidence="19">The sequence shown here is derived from an EMBL/GenBank/DDBJ whole genome shotgun (WGS) entry which is preliminary data.</text>
</comment>
<dbReference type="GO" id="GO:0005886">
    <property type="term" value="C:plasma membrane"/>
    <property type="evidence" value="ECO:0007669"/>
    <property type="project" value="UniProtKB-SubCell"/>
</dbReference>
<dbReference type="PROSITE" id="PS00152">
    <property type="entry name" value="ATPASE_ALPHA_BETA"/>
    <property type="match status" value="1"/>
</dbReference>
<evidence type="ECO:0000256" key="6">
    <source>
        <dbReference type="ARBA" id="ARBA00022781"/>
    </source>
</evidence>
<comment type="subcellular location">
    <subcellularLocation>
        <location evidence="15">Cell membrane</location>
        <topology evidence="15">Peripheral membrane protein</topology>
    </subcellularLocation>
    <subcellularLocation>
        <location evidence="2">Membrane</location>
        <topology evidence="2">Peripheral membrane protein</topology>
    </subcellularLocation>
</comment>
<evidence type="ECO:0000256" key="15">
    <source>
        <dbReference type="HAMAP-Rule" id="MF_01346"/>
    </source>
</evidence>
<dbReference type="InterPro" id="IPR023366">
    <property type="entry name" value="ATP_synth_asu-like_sf"/>
</dbReference>
<dbReference type="InterPro" id="IPR004100">
    <property type="entry name" value="ATPase_F1/V1/A1_a/bsu_N"/>
</dbReference>
<dbReference type="InterPro" id="IPR020003">
    <property type="entry name" value="ATPase_a/bsu_AS"/>
</dbReference>
<dbReference type="FunFam" id="1.20.150.20:FF:000001">
    <property type="entry name" value="ATP synthase subunit alpha"/>
    <property type="match status" value="1"/>
</dbReference>
<organism evidence="19 20">
    <name type="scientific">Psychrobacter frigidicola</name>
    <dbReference type="NCBI Taxonomy" id="45611"/>
    <lineage>
        <taxon>Bacteria</taxon>
        <taxon>Pseudomonadati</taxon>
        <taxon>Pseudomonadota</taxon>
        <taxon>Gammaproteobacteria</taxon>
        <taxon>Moraxellales</taxon>
        <taxon>Moraxellaceae</taxon>
        <taxon>Psychrobacter</taxon>
    </lineage>
</organism>
<evidence type="ECO:0000313" key="19">
    <source>
        <dbReference type="EMBL" id="TXD96184.1"/>
    </source>
</evidence>
<feature type="binding site" evidence="15">
    <location>
        <begin position="170"/>
        <end position="177"/>
    </location>
    <ligand>
        <name>ATP</name>
        <dbReference type="ChEBI" id="CHEBI:30616"/>
    </ligand>
</feature>
<evidence type="ECO:0000256" key="3">
    <source>
        <dbReference type="ARBA" id="ARBA00022448"/>
    </source>
</evidence>
<evidence type="ECO:0000256" key="4">
    <source>
        <dbReference type="ARBA" id="ARBA00022475"/>
    </source>
</evidence>
<keyword evidence="5 15" id="KW-0547">Nucleotide-binding</keyword>
<evidence type="ECO:0000256" key="11">
    <source>
        <dbReference type="ARBA" id="ARBA00023196"/>
    </source>
</evidence>
<evidence type="ECO:0000256" key="2">
    <source>
        <dbReference type="ARBA" id="ARBA00004170"/>
    </source>
</evidence>